<feature type="non-terminal residue" evidence="3">
    <location>
        <position position="1"/>
    </location>
</feature>
<proteinExistence type="predicted"/>
<evidence type="ECO:0000256" key="1">
    <source>
        <dbReference type="ARBA" id="ARBA00022837"/>
    </source>
</evidence>
<evidence type="ECO:0000313" key="3">
    <source>
        <dbReference type="EMBL" id="CAE7185351.1"/>
    </source>
</evidence>
<feature type="domain" description="EF-hand" evidence="2">
    <location>
        <begin position="39"/>
        <end position="74"/>
    </location>
</feature>
<dbReference type="SUPFAM" id="SSF47473">
    <property type="entry name" value="EF-hand"/>
    <property type="match status" value="1"/>
</dbReference>
<dbReference type="EMBL" id="CAJNJA010005198">
    <property type="protein sequence ID" value="CAE7185351.1"/>
    <property type="molecule type" value="Genomic_DNA"/>
</dbReference>
<protein>
    <recommendedName>
        <fullName evidence="2">EF-hand domain-containing protein</fullName>
    </recommendedName>
</protein>
<dbReference type="AlphaFoldDB" id="A0A812ITD0"/>
<dbReference type="InterPro" id="IPR002048">
    <property type="entry name" value="EF_hand_dom"/>
</dbReference>
<dbReference type="OrthoDB" id="443059at2759"/>
<dbReference type="Pfam" id="PF10283">
    <property type="entry name" value="zf-CCHH"/>
    <property type="match status" value="1"/>
</dbReference>
<keyword evidence="1" id="KW-0106">Calcium</keyword>
<dbReference type="PROSITE" id="PS50222">
    <property type="entry name" value="EF_HAND_2"/>
    <property type="match status" value="1"/>
</dbReference>
<comment type="caution">
    <text evidence="3">The sequence shown here is derived from an EMBL/GenBank/DDBJ whole genome shotgun (WGS) entry which is preliminary data.</text>
</comment>
<sequence length="230" mass="25990">SRCYQKNLAHLKHFVHPGDRHYRMGLVHFPTRKGVRVQKEFPTLRDLFNFCDPDESGNISKEEFQGAWDLLVDLPPAVFGMEGTSLKGSPEQAWESAAGDERSHLTFAQFAKWAADMKIQLPVGVDPSDAAAAPWQQFPRTLCARVVRTYCAAEEAKTNMPHIPECLRLIGRAEGGSKILDELLGQLKDSATNFNTQILQDRPCRFQYKDRCPCVNFKVQKHVLGCEGMR</sequence>
<dbReference type="InterPro" id="IPR011992">
    <property type="entry name" value="EF-hand-dom_pair"/>
</dbReference>
<dbReference type="Gene3D" id="1.10.238.10">
    <property type="entry name" value="EF-hand"/>
    <property type="match status" value="1"/>
</dbReference>
<accession>A0A812ITD0</accession>
<organism evidence="3 4">
    <name type="scientific">Symbiodinium necroappetens</name>
    <dbReference type="NCBI Taxonomy" id="1628268"/>
    <lineage>
        <taxon>Eukaryota</taxon>
        <taxon>Sar</taxon>
        <taxon>Alveolata</taxon>
        <taxon>Dinophyceae</taxon>
        <taxon>Suessiales</taxon>
        <taxon>Symbiodiniaceae</taxon>
        <taxon>Symbiodinium</taxon>
    </lineage>
</organism>
<dbReference type="InterPro" id="IPR018247">
    <property type="entry name" value="EF_Hand_1_Ca_BS"/>
</dbReference>
<dbReference type="Proteomes" id="UP000601435">
    <property type="component" value="Unassembled WGS sequence"/>
</dbReference>
<reference evidence="3" key="1">
    <citation type="submission" date="2021-02" db="EMBL/GenBank/DDBJ databases">
        <authorList>
            <person name="Dougan E. K."/>
            <person name="Rhodes N."/>
            <person name="Thang M."/>
            <person name="Chan C."/>
        </authorList>
    </citation>
    <scope>NUCLEOTIDE SEQUENCE</scope>
</reference>
<dbReference type="PROSITE" id="PS00018">
    <property type="entry name" value="EF_HAND_1"/>
    <property type="match status" value="1"/>
</dbReference>
<dbReference type="GO" id="GO:0005509">
    <property type="term" value="F:calcium ion binding"/>
    <property type="evidence" value="ECO:0007669"/>
    <property type="project" value="InterPro"/>
</dbReference>
<evidence type="ECO:0000313" key="4">
    <source>
        <dbReference type="Proteomes" id="UP000601435"/>
    </source>
</evidence>
<dbReference type="InterPro" id="IPR019406">
    <property type="entry name" value="APLF_PBZ"/>
</dbReference>
<gene>
    <name evidence="3" type="ORF">SNEC2469_LOCUS874</name>
</gene>
<evidence type="ECO:0000259" key="2">
    <source>
        <dbReference type="PROSITE" id="PS50222"/>
    </source>
</evidence>
<keyword evidence="4" id="KW-1185">Reference proteome</keyword>
<name>A0A812ITD0_9DINO</name>